<evidence type="ECO:0000313" key="2">
    <source>
        <dbReference type="Proteomes" id="UP000886998"/>
    </source>
</evidence>
<organism evidence="1 2">
    <name type="scientific">Trichonephila inaurata madagascariensis</name>
    <dbReference type="NCBI Taxonomy" id="2747483"/>
    <lineage>
        <taxon>Eukaryota</taxon>
        <taxon>Metazoa</taxon>
        <taxon>Ecdysozoa</taxon>
        <taxon>Arthropoda</taxon>
        <taxon>Chelicerata</taxon>
        <taxon>Arachnida</taxon>
        <taxon>Araneae</taxon>
        <taxon>Araneomorphae</taxon>
        <taxon>Entelegynae</taxon>
        <taxon>Araneoidea</taxon>
        <taxon>Nephilidae</taxon>
        <taxon>Trichonephila</taxon>
        <taxon>Trichonephila inaurata</taxon>
    </lineage>
</organism>
<comment type="caution">
    <text evidence="1">The sequence shown here is derived from an EMBL/GenBank/DDBJ whole genome shotgun (WGS) entry which is preliminary data.</text>
</comment>
<name>A0A8X6X0P8_9ARAC</name>
<gene>
    <name evidence="1" type="primary">NCL1_50973</name>
    <name evidence="1" type="ORF">TNIN_326441</name>
</gene>
<proteinExistence type="predicted"/>
<dbReference type="AlphaFoldDB" id="A0A8X6X0P8"/>
<protein>
    <recommendedName>
        <fullName evidence="3">Fanconi anemia group B protein</fullName>
    </recommendedName>
</protein>
<keyword evidence="2" id="KW-1185">Reference proteome</keyword>
<accession>A0A8X6X0P8</accession>
<dbReference type="Proteomes" id="UP000886998">
    <property type="component" value="Unassembled WGS sequence"/>
</dbReference>
<sequence>MFDSFCVFKNRVFVVDLETNLISYEYLKHGKNGKNFGEKFRLKIPLPSTFQMKNTVLDVVENYVTGLKCIVIVAISISNEISVYLFSESGKNNLLHIITSDLSSFPTVEPNCNLFITHGPTLLFSSTYDQHLWTLSYKTEFYWHPPINTLDKSCKVMQVSCIGQLSLDDPINVILFVQSTENPYDGRSVCASCLGIKIKQNLDPVIHNKLPLHFFFPTDFQIEAKIIHIWNISITNINSTDLEALNWKSNNAFVITETGAFLFCNGILQYVLEQPGLNVFNINTEFFNLSPGSMNMILISETKEVYFVTNCDSFTKRFSLQISKTWPNIKSVLCGDILMNYSKQLILLKNSCGDWQDDCIISNFSGLAFVDCISKNLENESNMSRAVPSIQAKILSGNTAITKIQSSILMKMEGTLDSLQKLNTCGSMNIQTNHHISSFQQSLVDLILCTDEVSHPKDNAKTRVNLKLLKHWKKLFEGHQVMCWTFSNDDERTIYNPVMNIWISGSHTQSFQKVFVHKSHTFSIEDECRKEIKSKEHFSILVSFRTFKFNYDYLKIHAVLSWYIGSETEFENELFLVLEEKTLIQQQMLFLTDLIISDVFDPIFKDISTLEDLACLKIWQQRVVFTFTSFRTNLQNIETFFPNISNFTLAPHLEKAYLKIFKENYSFLFGVHIVFKTLNHSTVEAEAFVKDEDQLLLLEKYFYLHLPTDVLILPNGLTAVEITHLKQQAVCFMKDEIDLLLSMMNIYNVQGNFEKFNFQPETVVMSKENFLRLRKTLLKKECRTDNIMQKLSNLNFFKKTI</sequence>
<evidence type="ECO:0000313" key="1">
    <source>
        <dbReference type="EMBL" id="GFY44765.1"/>
    </source>
</evidence>
<dbReference type="EMBL" id="BMAV01004412">
    <property type="protein sequence ID" value="GFY44765.1"/>
    <property type="molecule type" value="Genomic_DNA"/>
</dbReference>
<reference evidence="1" key="1">
    <citation type="submission" date="2020-08" db="EMBL/GenBank/DDBJ databases">
        <title>Multicomponent nature underlies the extraordinary mechanical properties of spider dragline silk.</title>
        <authorList>
            <person name="Kono N."/>
            <person name="Nakamura H."/>
            <person name="Mori M."/>
            <person name="Yoshida Y."/>
            <person name="Ohtoshi R."/>
            <person name="Malay A.D."/>
            <person name="Moran D.A.P."/>
            <person name="Tomita M."/>
            <person name="Numata K."/>
            <person name="Arakawa K."/>
        </authorList>
    </citation>
    <scope>NUCLEOTIDE SEQUENCE</scope>
</reference>
<dbReference type="OrthoDB" id="6431956at2759"/>
<evidence type="ECO:0008006" key="3">
    <source>
        <dbReference type="Google" id="ProtNLM"/>
    </source>
</evidence>